<dbReference type="CDD" id="cd07185">
    <property type="entry name" value="OmpA_C-like"/>
    <property type="match status" value="1"/>
</dbReference>
<keyword evidence="11" id="KW-0732">Signal</keyword>
<evidence type="ECO:0000256" key="4">
    <source>
        <dbReference type="ARBA" id="ARBA00022692"/>
    </source>
</evidence>
<evidence type="ECO:0000256" key="8">
    <source>
        <dbReference type="ARBA" id="ARBA00023237"/>
    </source>
</evidence>
<evidence type="ECO:0000313" key="13">
    <source>
        <dbReference type="EMBL" id="MFC6632239.1"/>
    </source>
</evidence>
<gene>
    <name evidence="13" type="ORF">ACFQBM_03045</name>
</gene>
<dbReference type="EMBL" id="JBHSVR010000001">
    <property type="protein sequence ID" value="MFC6632239.1"/>
    <property type="molecule type" value="Genomic_DNA"/>
</dbReference>
<dbReference type="PRINTS" id="PR01023">
    <property type="entry name" value="NAFLGMOTY"/>
</dbReference>
<dbReference type="Gene3D" id="2.40.160.20">
    <property type="match status" value="1"/>
</dbReference>
<comment type="subcellular location">
    <subcellularLocation>
        <location evidence="1">Cell outer membrane</location>
        <topology evidence="1">Multi-pass membrane protein</topology>
    </subcellularLocation>
</comment>
<feature type="domain" description="OmpA-like" evidence="12">
    <location>
        <begin position="235"/>
        <end position="349"/>
    </location>
</feature>
<feature type="chain" id="PRO_5045535878" evidence="11">
    <location>
        <begin position="22"/>
        <end position="349"/>
    </location>
</feature>
<keyword evidence="5" id="KW-0406">Ion transport</keyword>
<dbReference type="Gene3D" id="3.30.1330.60">
    <property type="entry name" value="OmpA-like domain"/>
    <property type="match status" value="1"/>
</dbReference>
<dbReference type="InterPro" id="IPR050330">
    <property type="entry name" value="Bact_OuterMem_StrucFunc"/>
</dbReference>
<dbReference type="InterPro" id="IPR006664">
    <property type="entry name" value="OMP_bac"/>
</dbReference>
<dbReference type="InterPro" id="IPR028974">
    <property type="entry name" value="TSP_type-3_rpt"/>
</dbReference>
<dbReference type="InterPro" id="IPR011250">
    <property type="entry name" value="OMP/PagP_B-barrel"/>
</dbReference>
<accession>A0ABW1YHL6</accession>
<keyword evidence="4" id="KW-0812">Transmembrane</keyword>
<evidence type="ECO:0000256" key="3">
    <source>
        <dbReference type="ARBA" id="ARBA00022452"/>
    </source>
</evidence>
<dbReference type="Proteomes" id="UP001596425">
    <property type="component" value="Unassembled WGS sequence"/>
</dbReference>
<keyword evidence="14" id="KW-1185">Reference proteome</keyword>
<dbReference type="PANTHER" id="PTHR30329:SF21">
    <property type="entry name" value="LIPOPROTEIN YIAD-RELATED"/>
    <property type="match status" value="1"/>
</dbReference>
<keyword evidence="6" id="KW-0626">Porin</keyword>
<name>A0ABW1YHL6_9GAMM</name>
<dbReference type="SUPFAM" id="SSF103647">
    <property type="entry name" value="TSP type-3 repeat"/>
    <property type="match status" value="1"/>
</dbReference>
<evidence type="ECO:0000256" key="2">
    <source>
        <dbReference type="ARBA" id="ARBA00022448"/>
    </source>
</evidence>
<dbReference type="SUPFAM" id="SSF56925">
    <property type="entry name" value="OMPA-like"/>
    <property type="match status" value="1"/>
</dbReference>
<evidence type="ECO:0000256" key="11">
    <source>
        <dbReference type="SAM" id="SignalP"/>
    </source>
</evidence>
<evidence type="ECO:0000259" key="12">
    <source>
        <dbReference type="PROSITE" id="PS51123"/>
    </source>
</evidence>
<dbReference type="Pfam" id="PF00691">
    <property type="entry name" value="OmpA"/>
    <property type="match status" value="1"/>
</dbReference>
<dbReference type="SUPFAM" id="SSF103088">
    <property type="entry name" value="OmpA-like"/>
    <property type="match status" value="1"/>
</dbReference>
<organism evidence="13 14">
    <name type="scientific">Microbulbifer taiwanensis</name>
    <dbReference type="NCBI Taxonomy" id="986746"/>
    <lineage>
        <taxon>Bacteria</taxon>
        <taxon>Pseudomonadati</taxon>
        <taxon>Pseudomonadota</taxon>
        <taxon>Gammaproteobacteria</taxon>
        <taxon>Cellvibrionales</taxon>
        <taxon>Microbulbiferaceae</taxon>
        <taxon>Microbulbifer</taxon>
    </lineage>
</organism>
<keyword evidence="7 9" id="KW-0472">Membrane</keyword>
<keyword evidence="8" id="KW-0998">Cell outer membrane</keyword>
<comment type="caution">
    <text evidence="13">The sequence shown here is derived from an EMBL/GenBank/DDBJ whole genome shotgun (WGS) entry which is preliminary data.</text>
</comment>
<feature type="signal peptide" evidence="11">
    <location>
        <begin position="1"/>
        <end position="21"/>
    </location>
</feature>
<keyword evidence="2" id="KW-0813">Transport</keyword>
<feature type="compositionally biased region" description="Polar residues" evidence="10">
    <location>
        <begin position="328"/>
        <end position="339"/>
    </location>
</feature>
<proteinExistence type="predicted"/>
<evidence type="ECO:0000256" key="9">
    <source>
        <dbReference type="PROSITE-ProRule" id="PRU00473"/>
    </source>
</evidence>
<dbReference type="InterPro" id="IPR006665">
    <property type="entry name" value="OmpA-like"/>
</dbReference>
<dbReference type="PRINTS" id="PR01021">
    <property type="entry name" value="OMPADOMAIN"/>
</dbReference>
<feature type="region of interest" description="Disordered" evidence="10">
    <location>
        <begin position="324"/>
        <end position="349"/>
    </location>
</feature>
<evidence type="ECO:0000313" key="14">
    <source>
        <dbReference type="Proteomes" id="UP001596425"/>
    </source>
</evidence>
<reference evidence="14" key="1">
    <citation type="journal article" date="2019" name="Int. J. Syst. Evol. Microbiol.">
        <title>The Global Catalogue of Microorganisms (GCM) 10K type strain sequencing project: providing services to taxonomists for standard genome sequencing and annotation.</title>
        <authorList>
            <consortium name="The Broad Institute Genomics Platform"/>
            <consortium name="The Broad Institute Genome Sequencing Center for Infectious Disease"/>
            <person name="Wu L."/>
            <person name="Ma J."/>
        </authorList>
    </citation>
    <scope>NUCLEOTIDE SEQUENCE [LARGE SCALE GENOMIC DNA]</scope>
    <source>
        <strain evidence="14">CGMCC 1.13718</strain>
    </source>
</reference>
<evidence type="ECO:0000256" key="6">
    <source>
        <dbReference type="ARBA" id="ARBA00023114"/>
    </source>
</evidence>
<evidence type="ECO:0000256" key="7">
    <source>
        <dbReference type="ARBA" id="ARBA00023136"/>
    </source>
</evidence>
<sequence length="349" mass="38024">MRLLFSIVTSAGIAASLPAAAEGPEDGYFDLTPYISRVDKDRDTDRQAGGLRAAYGWGWSGPWYSEVQVFGAILETEDFAETQGFSDQTDYYMYGLGFDVVYNFGDRDGYTPYLLGGLGAVYDDVLPDSDDTTSAFINVAAGITTQEISRRGVRLRGEVRYLHDYFESGMNDWQLAFGISIPLRCPPPPVAVAPPPEKGPVEVNLADSDGDGVLDRDDRCPDTLPGAQVDSEGCVIANQVITLENIHFEFNSATLTPAAQNALLRVVRSLRNQPGSEVEIAGHTDSLGNDNYNLKLSQSRANSVRAFLIRNGINAGRLSANGYGEQQPVASNATDSGRAQNRRVEMRFR</sequence>
<keyword evidence="3" id="KW-1134">Transmembrane beta strand</keyword>
<dbReference type="PANTHER" id="PTHR30329">
    <property type="entry name" value="STATOR ELEMENT OF FLAGELLAR MOTOR COMPLEX"/>
    <property type="match status" value="1"/>
</dbReference>
<evidence type="ECO:0000256" key="10">
    <source>
        <dbReference type="SAM" id="MobiDB-lite"/>
    </source>
</evidence>
<protein>
    <submittedName>
        <fullName evidence="13">OmpA family protein</fullName>
    </submittedName>
</protein>
<dbReference type="PROSITE" id="PS51123">
    <property type="entry name" value="OMPA_2"/>
    <property type="match status" value="1"/>
</dbReference>
<evidence type="ECO:0000256" key="5">
    <source>
        <dbReference type="ARBA" id="ARBA00023065"/>
    </source>
</evidence>
<dbReference type="InterPro" id="IPR036737">
    <property type="entry name" value="OmpA-like_sf"/>
</dbReference>
<dbReference type="RefSeq" id="WP_193192360.1">
    <property type="nucleotide sequence ID" value="NZ_JACZFR010000028.1"/>
</dbReference>
<evidence type="ECO:0000256" key="1">
    <source>
        <dbReference type="ARBA" id="ARBA00004571"/>
    </source>
</evidence>